<evidence type="ECO:0000313" key="1">
    <source>
        <dbReference type="EMBL" id="GIY28371.1"/>
    </source>
</evidence>
<dbReference type="AlphaFoldDB" id="A0AAV4S5L8"/>
<gene>
    <name evidence="1" type="ORF">CEXT_266411</name>
</gene>
<reference evidence="1 2" key="1">
    <citation type="submission" date="2021-06" db="EMBL/GenBank/DDBJ databases">
        <title>Caerostris extrusa draft genome.</title>
        <authorList>
            <person name="Kono N."/>
            <person name="Arakawa K."/>
        </authorList>
    </citation>
    <scope>NUCLEOTIDE SEQUENCE [LARGE SCALE GENOMIC DNA]</scope>
</reference>
<proteinExistence type="predicted"/>
<organism evidence="1 2">
    <name type="scientific">Caerostris extrusa</name>
    <name type="common">Bark spider</name>
    <name type="synonym">Caerostris bankana</name>
    <dbReference type="NCBI Taxonomy" id="172846"/>
    <lineage>
        <taxon>Eukaryota</taxon>
        <taxon>Metazoa</taxon>
        <taxon>Ecdysozoa</taxon>
        <taxon>Arthropoda</taxon>
        <taxon>Chelicerata</taxon>
        <taxon>Arachnida</taxon>
        <taxon>Araneae</taxon>
        <taxon>Araneomorphae</taxon>
        <taxon>Entelegynae</taxon>
        <taxon>Araneoidea</taxon>
        <taxon>Araneidae</taxon>
        <taxon>Caerostris</taxon>
    </lineage>
</organism>
<name>A0AAV4S5L8_CAEEX</name>
<comment type="caution">
    <text evidence="1">The sequence shown here is derived from an EMBL/GenBank/DDBJ whole genome shotgun (WGS) entry which is preliminary data.</text>
</comment>
<sequence length="100" mass="11771">MSPLLELPRIQENSTNLAEKDFCVSRMTITLLSSTRPHECIHLYIAEPVYGWIWNSLCAMNCTREDSSNVWFGEILVRVPDKPTPNLFQTSWYFYFFLVF</sequence>
<dbReference type="Proteomes" id="UP001054945">
    <property type="component" value="Unassembled WGS sequence"/>
</dbReference>
<dbReference type="EMBL" id="BPLR01008939">
    <property type="protein sequence ID" value="GIY28371.1"/>
    <property type="molecule type" value="Genomic_DNA"/>
</dbReference>
<evidence type="ECO:0000313" key="2">
    <source>
        <dbReference type="Proteomes" id="UP001054945"/>
    </source>
</evidence>
<keyword evidence="2" id="KW-1185">Reference proteome</keyword>
<protein>
    <submittedName>
        <fullName evidence="1">Uncharacterized protein</fullName>
    </submittedName>
</protein>
<accession>A0AAV4S5L8</accession>